<organism evidence="4 5">
    <name type="scientific">Saccharomyces pastorianus</name>
    <name type="common">Lager yeast</name>
    <name type="synonym">Saccharomyces cerevisiae x Saccharomyces eubayanus</name>
    <dbReference type="NCBI Taxonomy" id="27292"/>
    <lineage>
        <taxon>Eukaryota</taxon>
        <taxon>Fungi</taxon>
        <taxon>Dikarya</taxon>
        <taxon>Ascomycota</taxon>
        <taxon>Saccharomycotina</taxon>
        <taxon>Saccharomycetes</taxon>
        <taxon>Saccharomycetales</taxon>
        <taxon>Saccharomycetaceae</taxon>
        <taxon>Saccharomyces</taxon>
    </lineage>
</organism>
<dbReference type="FunFam" id="2.130.10.10:FF:001183">
    <property type="entry name" value="Cell cycle arrest protein BUB3"/>
    <property type="match status" value="1"/>
</dbReference>
<dbReference type="Proteomes" id="UP000501346">
    <property type="component" value="Chromosome ScXV-ScXI"/>
</dbReference>
<dbReference type="SMART" id="SM00320">
    <property type="entry name" value="WD40"/>
    <property type="match status" value="4"/>
</dbReference>
<reference evidence="4 5" key="1">
    <citation type="journal article" date="2019" name="BMC Genomics">
        <title>Chromosome level assembly and comparative genome analysis confirm lager-brewing yeasts originated from a single hybridization.</title>
        <authorList>
            <person name="Salazar A.N."/>
            <person name="Gorter de Vries A.R."/>
            <person name="van den Broek M."/>
            <person name="Brouwers N."/>
            <person name="de la Torre Cortes P."/>
            <person name="Kuijpers N.G.A."/>
            <person name="Daran J.G."/>
            <person name="Abeel T."/>
        </authorList>
    </citation>
    <scope>NUCLEOTIDE SEQUENCE [LARGE SCALE GENOMIC DNA]</scope>
    <source>
        <strain evidence="4 5">CBS 1483</strain>
    </source>
</reference>
<gene>
    <name evidence="4" type="primary">BUB3_1</name>
    <name evidence="4" type="ORF">GRS66_004797</name>
</gene>
<evidence type="ECO:0000313" key="5">
    <source>
        <dbReference type="Proteomes" id="UP000501346"/>
    </source>
</evidence>
<dbReference type="OrthoDB" id="10262475at2759"/>
<keyword evidence="1 3" id="KW-0853">WD repeat</keyword>
<keyword evidence="5" id="KW-1185">Reference proteome</keyword>
<dbReference type="InterPro" id="IPR001680">
    <property type="entry name" value="WD40_rpt"/>
</dbReference>
<dbReference type="EMBL" id="CP048996">
    <property type="protein sequence ID" value="QID82377.1"/>
    <property type="molecule type" value="Genomic_DNA"/>
</dbReference>
<proteinExistence type="predicted"/>
<dbReference type="PROSITE" id="PS50082">
    <property type="entry name" value="WD_REPEATS_2"/>
    <property type="match status" value="1"/>
</dbReference>
<dbReference type="SUPFAM" id="SSF50978">
    <property type="entry name" value="WD40 repeat-like"/>
    <property type="match status" value="1"/>
</dbReference>
<accession>A0A6C1E0T1</accession>
<dbReference type="AlphaFoldDB" id="A0A6C1E0T1"/>
<dbReference type="InterPro" id="IPR015943">
    <property type="entry name" value="WD40/YVTN_repeat-like_dom_sf"/>
</dbReference>
<feature type="repeat" description="WD" evidence="3">
    <location>
        <begin position="254"/>
        <end position="288"/>
    </location>
</feature>
<evidence type="ECO:0000256" key="1">
    <source>
        <dbReference type="ARBA" id="ARBA00022574"/>
    </source>
</evidence>
<dbReference type="Gene3D" id="2.130.10.10">
    <property type="entry name" value="YVTN repeat-like/Quinoprotein amine dehydrogenase"/>
    <property type="match status" value="1"/>
</dbReference>
<sequence length="341" mass="38535">MQIVQIEQAPKDYISDIKIISSRSLLLITSWDGSLTVYKFDIQAKNVDLLQSLRYKHPLLCCNFIDNTDLQIYVGTVQGEILKVDLIGSPSFQALTNNEANLGICRICKYGDDKLIAASWDGLIEVIDPRNYGDGVIPVKNLNSNNTKVKNKIFTMDTNSSRLIVGMNNSQVKWFRMPLCEDDNGTIEESGLKYQIRDVALLPKEQEGYACSSIDGRVAVEFFDDQGDDYNSSKRFAFRCHRLNLKDTNLAYPVNSIEFSPRHKFLYTAGSDGIISCWNLQTRKKIKNFAKFNEDSVVKIACSDNILCLATSDDTFKTNAAIDRTIELNASSIYIIFDYEN</sequence>
<name>A0A6C1E0T1_SACPS</name>
<evidence type="ECO:0000256" key="2">
    <source>
        <dbReference type="ARBA" id="ARBA00022737"/>
    </source>
</evidence>
<dbReference type="InterPro" id="IPR036322">
    <property type="entry name" value="WD40_repeat_dom_sf"/>
</dbReference>
<evidence type="ECO:0000313" key="4">
    <source>
        <dbReference type="EMBL" id="QID82377.1"/>
    </source>
</evidence>
<protein>
    <submittedName>
        <fullName evidence="4">Mitotic spindle checkpoint protein Bub3</fullName>
    </submittedName>
</protein>
<keyword evidence="2" id="KW-0677">Repeat</keyword>
<evidence type="ECO:0000256" key="3">
    <source>
        <dbReference type="PROSITE-ProRule" id="PRU00221"/>
    </source>
</evidence>
<dbReference type="Pfam" id="PF00400">
    <property type="entry name" value="WD40"/>
    <property type="match status" value="1"/>
</dbReference>
<dbReference type="PANTHER" id="PTHR10971">
    <property type="entry name" value="MRNA EXPORT FACTOR AND BUB3"/>
    <property type="match status" value="1"/>
</dbReference>